<keyword evidence="14" id="KW-0961">Cell wall biogenesis/degradation</keyword>
<dbReference type="GO" id="GO:0071555">
    <property type="term" value="P:cell wall organization"/>
    <property type="evidence" value="ECO:0007669"/>
    <property type="project" value="UniProtKB-KW"/>
</dbReference>
<comment type="miscellaneous">
    <text evidence="14">Bacitracin is thought to be involved in the inhibition of peptidoglycan synthesis by sequestering undecaprenyl diphosphate, thereby reducing the pool of lipid carrier available.</text>
</comment>
<evidence type="ECO:0000256" key="6">
    <source>
        <dbReference type="ARBA" id="ARBA00022692"/>
    </source>
</evidence>
<dbReference type="GO" id="GO:0009252">
    <property type="term" value="P:peptidoglycan biosynthetic process"/>
    <property type="evidence" value="ECO:0007669"/>
    <property type="project" value="UniProtKB-KW"/>
</dbReference>
<sequence>MTELYSAVILGIIEGLTEFLPVSSSGHLIIAGHLLDYTGPKAAVFEVFIQLGAILAVVVLYLNRFLGLLKNTPEIPFSGIRGLWMLFLTSLPASILGLLLAGYIKTYLFNPITVSFALGIGAIFILCVEKYAPSHDTDKATFHSLDDMTPKLALGIGCFQCLALWPGFSRSAATIMGGMLLGARRTLAAEYSFLAAVPIMFAATGYDMLKHYQLFTTADLPFFTVGFVVSFISALIAVKTFITLVGKMTFKPFAWYRLIVAPLVYFFWT</sequence>
<evidence type="ECO:0000256" key="3">
    <source>
        <dbReference type="ARBA" id="ARBA00012374"/>
    </source>
</evidence>
<evidence type="ECO:0000256" key="2">
    <source>
        <dbReference type="ARBA" id="ARBA00010621"/>
    </source>
</evidence>
<name>A0A1B7XJM9_9BACT</name>
<evidence type="ECO:0000256" key="10">
    <source>
        <dbReference type="ARBA" id="ARBA00023251"/>
    </source>
</evidence>
<dbReference type="AlphaFoldDB" id="A0A1B7XJM9"/>
<dbReference type="InterPro" id="IPR003824">
    <property type="entry name" value="UppP"/>
</dbReference>
<dbReference type="NCBIfam" id="NF001389">
    <property type="entry name" value="PRK00281.1-2"/>
    <property type="match status" value="1"/>
</dbReference>
<dbReference type="NCBIfam" id="NF001390">
    <property type="entry name" value="PRK00281.1-4"/>
    <property type="match status" value="1"/>
</dbReference>
<keyword evidence="14" id="KW-0573">Peptidoglycan synthesis</keyword>
<evidence type="ECO:0000256" key="9">
    <source>
        <dbReference type="ARBA" id="ARBA00023136"/>
    </source>
</evidence>
<dbReference type="NCBIfam" id="TIGR00753">
    <property type="entry name" value="undec_PP_bacA"/>
    <property type="match status" value="1"/>
</dbReference>
<gene>
    <name evidence="14" type="primary">uppP</name>
    <name evidence="15" type="ORF">SP90_03695</name>
</gene>
<accession>A0A1B7XJM9</accession>
<dbReference type="Pfam" id="PF02673">
    <property type="entry name" value="BacA"/>
    <property type="match status" value="1"/>
</dbReference>
<feature type="transmembrane region" description="Helical" evidence="14">
    <location>
        <begin position="188"/>
        <end position="208"/>
    </location>
</feature>
<dbReference type="PANTHER" id="PTHR30622:SF3">
    <property type="entry name" value="UNDECAPRENYL-DIPHOSPHATASE"/>
    <property type="match status" value="1"/>
</dbReference>
<comment type="similarity">
    <text evidence="2 14">Belongs to the UppP family.</text>
</comment>
<feature type="transmembrane region" description="Helical" evidence="14">
    <location>
        <begin position="42"/>
        <end position="62"/>
    </location>
</feature>
<dbReference type="GO" id="GO:0005886">
    <property type="term" value="C:plasma membrane"/>
    <property type="evidence" value="ECO:0007669"/>
    <property type="project" value="UniProtKB-SubCell"/>
</dbReference>
<evidence type="ECO:0000256" key="12">
    <source>
        <dbReference type="ARBA" id="ARBA00032932"/>
    </source>
</evidence>
<dbReference type="STRING" id="1560234.SP90_03695"/>
<keyword evidence="14" id="KW-0133">Cell shape</keyword>
<evidence type="ECO:0000256" key="14">
    <source>
        <dbReference type="HAMAP-Rule" id="MF_01006"/>
    </source>
</evidence>
<reference evidence="15 16" key="1">
    <citation type="submission" date="2015-01" db="EMBL/GenBank/DDBJ databases">
        <title>Desulfovibrio sp. JC271 draft genome sequence.</title>
        <authorList>
            <person name="Shivani Y."/>
            <person name="Subhash Y."/>
            <person name="Sasikala C."/>
            <person name="Ramana C.V."/>
        </authorList>
    </citation>
    <scope>NUCLEOTIDE SEQUENCE [LARGE SCALE GENOMIC DNA]</scope>
    <source>
        <strain evidence="15 16">JC271</strain>
    </source>
</reference>
<dbReference type="EMBL" id="JXMS01000004">
    <property type="protein sequence ID" value="OBQ55738.1"/>
    <property type="molecule type" value="Genomic_DNA"/>
</dbReference>
<keyword evidence="6 14" id="KW-0812">Transmembrane</keyword>
<dbReference type="RefSeq" id="WP_066852731.1">
    <property type="nucleotide sequence ID" value="NZ_JXMS01000004.1"/>
</dbReference>
<keyword evidence="8 14" id="KW-1133">Transmembrane helix</keyword>
<comment type="catalytic activity">
    <reaction evidence="13 14">
        <text>di-trans,octa-cis-undecaprenyl diphosphate + H2O = di-trans,octa-cis-undecaprenyl phosphate + phosphate + H(+)</text>
        <dbReference type="Rhea" id="RHEA:28094"/>
        <dbReference type="ChEBI" id="CHEBI:15377"/>
        <dbReference type="ChEBI" id="CHEBI:15378"/>
        <dbReference type="ChEBI" id="CHEBI:43474"/>
        <dbReference type="ChEBI" id="CHEBI:58405"/>
        <dbReference type="ChEBI" id="CHEBI:60392"/>
        <dbReference type="EC" id="3.6.1.27"/>
    </reaction>
</comment>
<keyword evidence="7 14" id="KW-0378">Hydrolase</keyword>
<evidence type="ECO:0000256" key="1">
    <source>
        <dbReference type="ARBA" id="ARBA00004651"/>
    </source>
</evidence>
<organism evidence="15 16">
    <name type="scientific">Halodesulfovibrio spirochaetisodalis</name>
    <dbReference type="NCBI Taxonomy" id="1560234"/>
    <lineage>
        <taxon>Bacteria</taxon>
        <taxon>Pseudomonadati</taxon>
        <taxon>Thermodesulfobacteriota</taxon>
        <taxon>Desulfovibrionia</taxon>
        <taxon>Desulfovibrionales</taxon>
        <taxon>Desulfovibrionaceae</taxon>
        <taxon>Halodesulfovibrio</taxon>
    </lineage>
</organism>
<evidence type="ECO:0000313" key="16">
    <source>
        <dbReference type="Proteomes" id="UP000091979"/>
    </source>
</evidence>
<dbReference type="PANTHER" id="PTHR30622">
    <property type="entry name" value="UNDECAPRENYL-DIPHOSPHATASE"/>
    <property type="match status" value="1"/>
</dbReference>
<dbReference type="Proteomes" id="UP000091979">
    <property type="component" value="Unassembled WGS sequence"/>
</dbReference>
<evidence type="ECO:0000313" key="15">
    <source>
        <dbReference type="EMBL" id="OBQ55738.1"/>
    </source>
</evidence>
<dbReference type="OrthoDB" id="9808289at2"/>
<protein>
    <recommendedName>
        <fullName evidence="4 14">Undecaprenyl-diphosphatase</fullName>
        <ecNumber evidence="3 14">3.6.1.27</ecNumber>
    </recommendedName>
    <alternativeName>
        <fullName evidence="12 14">Bacitracin resistance protein</fullName>
    </alternativeName>
    <alternativeName>
        <fullName evidence="11 14">Undecaprenyl pyrophosphate phosphatase</fullName>
    </alternativeName>
</protein>
<feature type="transmembrane region" description="Helical" evidence="14">
    <location>
        <begin position="220"/>
        <end position="238"/>
    </location>
</feature>
<feature type="transmembrane region" description="Helical" evidence="14">
    <location>
        <begin position="108"/>
        <end position="132"/>
    </location>
</feature>
<keyword evidence="5 14" id="KW-1003">Cell membrane</keyword>
<feature type="transmembrane region" description="Helical" evidence="14">
    <location>
        <begin position="6"/>
        <end position="30"/>
    </location>
</feature>
<keyword evidence="16" id="KW-1185">Reference proteome</keyword>
<evidence type="ECO:0000256" key="8">
    <source>
        <dbReference type="ARBA" id="ARBA00022989"/>
    </source>
</evidence>
<evidence type="ECO:0000256" key="13">
    <source>
        <dbReference type="ARBA" id="ARBA00047594"/>
    </source>
</evidence>
<evidence type="ECO:0000256" key="11">
    <source>
        <dbReference type="ARBA" id="ARBA00032707"/>
    </source>
</evidence>
<feature type="transmembrane region" description="Helical" evidence="14">
    <location>
        <begin position="82"/>
        <end position="101"/>
    </location>
</feature>
<comment type="caution">
    <text evidence="15">The sequence shown here is derived from an EMBL/GenBank/DDBJ whole genome shotgun (WGS) entry which is preliminary data.</text>
</comment>
<comment type="subcellular location">
    <subcellularLocation>
        <location evidence="1 14">Cell membrane</location>
        <topology evidence="1 14">Multi-pass membrane protein</topology>
    </subcellularLocation>
</comment>
<evidence type="ECO:0000256" key="5">
    <source>
        <dbReference type="ARBA" id="ARBA00022475"/>
    </source>
</evidence>
<evidence type="ECO:0000256" key="7">
    <source>
        <dbReference type="ARBA" id="ARBA00022801"/>
    </source>
</evidence>
<dbReference type="GO" id="GO:0050380">
    <property type="term" value="F:undecaprenyl-diphosphatase activity"/>
    <property type="evidence" value="ECO:0007669"/>
    <property type="project" value="UniProtKB-UniRule"/>
</dbReference>
<proteinExistence type="inferred from homology"/>
<dbReference type="GO" id="GO:0046677">
    <property type="term" value="P:response to antibiotic"/>
    <property type="evidence" value="ECO:0007669"/>
    <property type="project" value="UniProtKB-UniRule"/>
</dbReference>
<dbReference type="PATRIC" id="fig|1560234.3.peg.2610"/>
<comment type="function">
    <text evidence="14">Catalyzes the dephosphorylation of undecaprenyl diphosphate (UPP). Confers resistance to bacitracin.</text>
</comment>
<evidence type="ECO:0000256" key="4">
    <source>
        <dbReference type="ARBA" id="ARBA00021581"/>
    </source>
</evidence>
<keyword evidence="9 14" id="KW-0472">Membrane</keyword>
<dbReference type="GO" id="GO:0008360">
    <property type="term" value="P:regulation of cell shape"/>
    <property type="evidence" value="ECO:0007669"/>
    <property type="project" value="UniProtKB-KW"/>
</dbReference>
<keyword evidence="10 14" id="KW-0046">Antibiotic resistance</keyword>
<dbReference type="HAMAP" id="MF_01006">
    <property type="entry name" value="Undec_diphosphatase"/>
    <property type="match status" value="1"/>
</dbReference>
<dbReference type="EC" id="3.6.1.27" evidence="3 14"/>
<feature type="transmembrane region" description="Helical" evidence="14">
    <location>
        <begin position="250"/>
        <end position="268"/>
    </location>
</feature>